<dbReference type="GO" id="GO:0004066">
    <property type="term" value="F:asparagine synthase (glutamine-hydrolyzing) activity"/>
    <property type="evidence" value="ECO:0007669"/>
    <property type="project" value="UniProtKB-EC"/>
</dbReference>
<feature type="domain" description="Glutamine amidotransferase type-2" evidence="4">
    <location>
        <begin position="49"/>
        <end position="147"/>
    </location>
</feature>
<dbReference type="OrthoDB" id="1551487at2"/>
<evidence type="ECO:0000313" key="5">
    <source>
        <dbReference type="EMBL" id="AEX85655.1"/>
    </source>
</evidence>
<dbReference type="AlphaFoldDB" id="H2J2W4"/>
<evidence type="ECO:0000256" key="2">
    <source>
        <dbReference type="ARBA" id="ARBA00012737"/>
    </source>
</evidence>
<comment type="pathway">
    <text evidence="1">Amino-acid biosynthesis; L-asparagine biosynthesis; L-asparagine from L-aspartate (L-Gln route): step 1/1.</text>
</comment>
<organism evidence="5 6">
    <name type="scientific">Marinitoga piezophila (strain DSM 14283 / JCM 11233 / KA3)</name>
    <dbReference type="NCBI Taxonomy" id="443254"/>
    <lineage>
        <taxon>Bacteria</taxon>
        <taxon>Thermotogati</taxon>
        <taxon>Thermotogota</taxon>
        <taxon>Thermotogae</taxon>
        <taxon>Petrotogales</taxon>
        <taxon>Petrotogaceae</taxon>
        <taxon>Marinitoga</taxon>
    </lineage>
</organism>
<dbReference type="KEGG" id="mpz:Marpi_1251"/>
<reference evidence="6" key="2">
    <citation type="submission" date="2012-01" db="EMBL/GenBank/DDBJ databases">
        <title>Complete sequence of chromosome of Marinitoga piezophila KA3.</title>
        <authorList>
            <person name="Lucas S."/>
            <person name="Han J."/>
            <person name="Lapidus A."/>
            <person name="Cheng J.-F."/>
            <person name="Goodwin L."/>
            <person name="Pitluck S."/>
            <person name="Peters L."/>
            <person name="Mikhailova N."/>
            <person name="Teshima H."/>
            <person name="Detter J.C."/>
            <person name="Han C."/>
            <person name="Tapia R."/>
            <person name="Land M."/>
            <person name="Hauser L."/>
            <person name="Kyrpides N."/>
            <person name="Ivanova N."/>
            <person name="Pagani I."/>
            <person name="Jebbar M."/>
            <person name="Vannier P."/>
            <person name="Oger P."/>
            <person name="Cario A."/>
            <person name="Bartlett D."/>
            <person name="Noll K.M."/>
            <person name="Woyke T."/>
        </authorList>
    </citation>
    <scope>NUCLEOTIDE SEQUENCE [LARGE SCALE GENOMIC DNA]</scope>
    <source>
        <strain evidence="6">DSM 14283 / JCM 11233 / KA3</strain>
    </source>
</reference>
<reference evidence="5 6" key="1">
    <citation type="journal article" date="2012" name="J. Bacteriol.">
        <title>Complete Genome Sequence of the Thermophilic, Piezophilic, Heterotrophic Bacterium Marinitoga piezophila KA3.</title>
        <authorList>
            <person name="Lucas S."/>
            <person name="Han J."/>
            <person name="Lapidus A."/>
            <person name="Cheng J.F."/>
            <person name="Goodwin L.A."/>
            <person name="Pitluck S."/>
            <person name="Peters L."/>
            <person name="Mikhailova N."/>
            <person name="Teshima H."/>
            <person name="Detter J.C."/>
            <person name="Han C."/>
            <person name="Tapia R."/>
            <person name="Land M."/>
            <person name="Hauser L."/>
            <person name="Kyrpides N.C."/>
            <person name="Ivanova N."/>
            <person name="Pagani I."/>
            <person name="Vannier P."/>
            <person name="Oger P."/>
            <person name="Bartlett D.H."/>
            <person name="Noll K.M."/>
            <person name="Woyke T."/>
            <person name="Jebbar M."/>
        </authorList>
    </citation>
    <scope>NUCLEOTIDE SEQUENCE [LARGE SCALE GENOMIC DNA]</scope>
    <source>
        <strain evidence="6">DSM 14283 / JCM 11233 / KA3</strain>
    </source>
</reference>
<dbReference type="InterPro" id="IPR029055">
    <property type="entry name" value="Ntn_hydrolases_N"/>
</dbReference>
<proteinExistence type="predicted"/>
<sequence>MPGFFGLISNNRIIDKINITQRRNDFLKEIYKNENLYIERQTINKFLRDKPFYKGEDYVFLIEGVILNKVELINKYNLENFEKTIIEMYKRLGETFFNDFRGSFSGFFYDKKNNRYLIFTNHFGDKQIFYYTHENEFIIGSEINYIVDYLRQKNYSYNPDIESAYMLLTYGFMIEDHTLINEIKKLIAGHYIKIENGNFEIKQYYKLDNTPDKTLSENEIIENIDSLFKTAIRYEFEKDKEYNYNHIASLSGGLDSRMTVWIGTKMGYNMLNYTFSESDYLDETISKEIARDLKNEFLFKSLDNGLYLIKDNIIRKQIEINSGNVLYAGNAHAKSFADIFNFSNFGVVHTGQLGDVIIGSYMKKAVYNKEFNIVTGAYSEKLSEKIKNIKLKFDYPNEEIFKLYNRGFNGILLGNLPFQEYTEVISPFLYKEFIDYCLKIPLDLRVNHKIYFKWILKKHPQAAKYKWEAIGAKINIPQIKVLGRQIAITQIPHKIIRKILNKKTIMTRHHMNPLEYWYKNNHMLKSFFEKTFNEKIKNFDISKELKTDVQNMFESGKVIEKTQVLTLLEAYDYFWGEYQNE</sequence>
<comment type="catalytic activity">
    <reaction evidence="3">
        <text>L-aspartate + L-glutamine + ATP + H2O = L-asparagine + L-glutamate + AMP + diphosphate + H(+)</text>
        <dbReference type="Rhea" id="RHEA:12228"/>
        <dbReference type="ChEBI" id="CHEBI:15377"/>
        <dbReference type="ChEBI" id="CHEBI:15378"/>
        <dbReference type="ChEBI" id="CHEBI:29985"/>
        <dbReference type="ChEBI" id="CHEBI:29991"/>
        <dbReference type="ChEBI" id="CHEBI:30616"/>
        <dbReference type="ChEBI" id="CHEBI:33019"/>
        <dbReference type="ChEBI" id="CHEBI:58048"/>
        <dbReference type="ChEBI" id="CHEBI:58359"/>
        <dbReference type="ChEBI" id="CHEBI:456215"/>
        <dbReference type="EC" id="6.3.5.4"/>
    </reaction>
</comment>
<dbReference type="Gene3D" id="3.60.20.10">
    <property type="entry name" value="Glutamine Phosphoribosylpyrophosphate, subunit 1, domain 1"/>
    <property type="match status" value="1"/>
</dbReference>
<dbReference type="eggNOG" id="COG0367">
    <property type="taxonomic scope" value="Bacteria"/>
</dbReference>
<dbReference type="Proteomes" id="UP000007161">
    <property type="component" value="Chromosome"/>
</dbReference>
<dbReference type="InterPro" id="IPR051786">
    <property type="entry name" value="ASN_synthetase/amidase"/>
</dbReference>
<dbReference type="EMBL" id="CP003257">
    <property type="protein sequence ID" value="AEX85655.1"/>
    <property type="molecule type" value="Genomic_DNA"/>
</dbReference>
<evidence type="ECO:0000313" key="6">
    <source>
        <dbReference type="Proteomes" id="UP000007161"/>
    </source>
</evidence>
<dbReference type="Pfam" id="PF13537">
    <property type="entry name" value="GATase_7"/>
    <property type="match status" value="1"/>
</dbReference>
<protein>
    <recommendedName>
        <fullName evidence="2">asparagine synthase (glutamine-hydrolyzing)</fullName>
        <ecNumber evidence="2">6.3.5.4</ecNumber>
    </recommendedName>
</protein>
<dbReference type="SUPFAM" id="SSF52402">
    <property type="entry name" value="Adenine nucleotide alpha hydrolases-like"/>
    <property type="match status" value="1"/>
</dbReference>
<dbReference type="PANTHER" id="PTHR43284">
    <property type="entry name" value="ASPARAGINE SYNTHETASE (GLUTAMINE-HYDROLYZING)"/>
    <property type="match status" value="1"/>
</dbReference>
<keyword evidence="6" id="KW-1185">Reference proteome</keyword>
<dbReference type="Gene3D" id="3.40.50.620">
    <property type="entry name" value="HUPs"/>
    <property type="match status" value="1"/>
</dbReference>
<dbReference type="HOGENOM" id="CLU_036707_0_0_0"/>
<dbReference type="InterPro" id="IPR017932">
    <property type="entry name" value="GATase_2_dom"/>
</dbReference>
<gene>
    <name evidence="5" type="ordered locus">Marpi_1251</name>
</gene>
<dbReference type="RefSeq" id="WP_014296726.1">
    <property type="nucleotide sequence ID" value="NC_016751.1"/>
</dbReference>
<dbReference type="SUPFAM" id="SSF56235">
    <property type="entry name" value="N-terminal nucleophile aminohydrolases (Ntn hydrolases)"/>
    <property type="match status" value="1"/>
</dbReference>
<evidence type="ECO:0000256" key="3">
    <source>
        <dbReference type="ARBA" id="ARBA00048741"/>
    </source>
</evidence>
<dbReference type="EC" id="6.3.5.4" evidence="2"/>
<dbReference type="STRING" id="443254.Marpi_1251"/>
<evidence type="ECO:0000256" key="1">
    <source>
        <dbReference type="ARBA" id="ARBA00005187"/>
    </source>
</evidence>
<accession>H2J2W4</accession>
<dbReference type="InterPro" id="IPR014729">
    <property type="entry name" value="Rossmann-like_a/b/a_fold"/>
</dbReference>
<dbReference type="PANTHER" id="PTHR43284:SF1">
    <property type="entry name" value="ASPARAGINE SYNTHETASE"/>
    <property type="match status" value="1"/>
</dbReference>
<name>H2J2W4_MARPK</name>
<evidence type="ECO:0000259" key="4">
    <source>
        <dbReference type="Pfam" id="PF13537"/>
    </source>
</evidence>